<keyword evidence="1" id="KW-1133">Transmembrane helix</keyword>
<dbReference type="EMBL" id="JAMZEE010000011">
    <property type="protein sequence ID" value="MCR6507802.1"/>
    <property type="molecule type" value="Genomic_DNA"/>
</dbReference>
<comment type="caution">
    <text evidence="3">The sequence shown here is derived from an EMBL/GenBank/DDBJ whole genome shotgun (WGS) entry which is preliminary data.</text>
</comment>
<name>A0A9X2P054_9BACE</name>
<sequence>MDTSNQISYFSLMAIIIIGLLFLYLKTYISQKAKNKALRNENLTLTQQIEDIKKRHELDIAKRKYQYESKKEQYLKFFQLIDSFTGKQNLSCINKMTPIITEFYAGFLATIDDKTEQNKVCTVYMEKIQNLMNENNTELMKVKQETNTIRLIASQEVIELLNLMERTYDYMFDTSAQIINMLPNNIMKNNQIVLQKHVEILTEISHSALNIKEHLIQQMRNDLNKI</sequence>
<dbReference type="AlphaFoldDB" id="A0A9X2P054"/>
<evidence type="ECO:0000313" key="4">
    <source>
        <dbReference type="Proteomes" id="UP001143192"/>
    </source>
</evidence>
<proteinExistence type="predicted"/>
<keyword evidence="4" id="KW-1185">Reference proteome</keyword>
<reference evidence="3" key="1">
    <citation type="journal article" date="2022" name="Arch. Microbiol.">
        <title>Bacteroides muris sp. nov. isolated from the cecum of wild-derived house mice.</title>
        <authorList>
            <person name="Fokt H."/>
            <person name="Unni R."/>
            <person name="Repnik U."/>
            <person name="Schmitz R.A."/>
            <person name="Bramkamp M."/>
            <person name="Baines J.F."/>
            <person name="Unterweger D."/>
        </authorList>
    </citation>
    <scope>NUCLEOTIDE SEQUENCE</scope>
    <source>
        <strain evidence="2">KH365_2</strain>
        <strain evidence="3">KH569_7</strain>
    </source>
</reference>
<keyword evidence="1" id="KW-0472">Membrane</keyword>
<evidence type="ECO:0000313" key="2">
    <source>
        <dbReference type="EMBL" id="MCR6504691.1"/>
    </source>
</evidence>
<dbReference type="Proteomes" id="UP001143192">
    <property type="component" value="Unassembled WGS sequence"/>
</dbReference>
<dbReference type="RefSeq" id="WP_257931419.1">
    <property type="nucleotide sequence ID" value="NZ_JAMZED010000015.1"/>
</dbReference>
<protein>
    <submittedName>
        <fullName evidence="3">Uncharacterized protein</fullName>
    </submittedName>
</protein>
<evidence type="ECO:0000313" key="5">
    <source>
        <dbReference type="Proteomes" id="UP001143810"/>
    </source>
</evidence>
<evidence type="ECO:0000256" key="1">
    <source>
        <dbReference type="SAM" id="Phobius"/>
    </source>
</evidence>
<reference evidence="3" key="2">
    <citation type="submission" date="2022-04" db="EMBL/GenBank/DDBJ databases">
        <authorList>
            <person name="Fokt H."/>
            <person name="Baines J."/>
        </authorList>
    </citation>
    <scope>NUCLEOTIDE SEQUENCE</scope>
    <source>
        <strain evidence="2">KH365_2</strain>
        <strain evidence="3">KH569_7</strain>
    </source>
</reference>
<dbReference type="EMBL" id="JAMZED010000015">
    <property type="protein sequence ID" value="MCR6504691.1"/>
    <property type="molecule type" value="Genomic_DNA"/>
</dbReference>
<organism evidence="3 5">
    <name type="scientific">Bacteroides muris</name>
    <name type="common">ex Fokt et al. 2023</name>
    <dbReference type="NCBI Taxonomy" id="2937417"/>
    <lineage>
        <taxon>Bacteria</taxon>
        <taxon>Pseudomonadati</taxon>
        <taxon>Bacteroidota</taxon>
        <taxon>Bacteroidia</taxon>
        <taxon>Bacteroidales</taxon>
        <taxon>Bacteroidaceae</taxon>
        <taxon>Bacteroides</taxon>
    </lineage>
</organism>
<feature type="transmembrane region" description="Helical" evidence="1">
    <location>
        <begin position="6"/>
        <end position="25"/>
    </location>
</feature>
<accession>A0A9X2P054</accession>
<evidence type="ECO:0000313" key="3">
    <source>
        <dbReference type="EMBL" id="MCR6507802.1"/>
    </source>
</evidence>
<dbReference type="Proteomes" id="UP001143810">
    <property type="component" value="Unassembled WGS sequence"/>
</dbReference>
<keyword evidence="1" id="KW-0812">Transmembrane</keyword>
<gene>
    <name evidence="3" type="ORF">M1B78_06340</name>
    <name evidence="2" type="ORF">M1B79_08360</name>
</gene>